<feature type="transmembrane region" description="Helical" evidence="1">
    <location>
        <begin position="15"/>
        <end position="33"/>
    </location>
</feature>
<dbReference type="Proteomes" id="UP000177369">
    <property type="component" value="Unassembled WGS sequence"/>
</dbReference>
<accession>A0A1F5GAV3</accession>
<protein>
    <submittedName>
        <fullName evidence="2">Uncharacterized protein</fullName>
    </submittedName>
</protein>
<evidence type="ECO:0000313" key="3">
    <source>
        <dbReference type="Proteomes" id="UP000177369"/>
    </source>
</evidence>
<name>A0A1F5GAV3_9BACT</name>
<evidence type="ECO:0000313" key="2">
    <source>
        <dbReference type="EMBL" id="OGD88988.1"/>
    </source>
</evidence>
<comment type="caution">
    <text evidence="2">The sequence shown here is derived from an EMBL/GenBank/DDBJ whole genome shotgun (WGS) entry which is preliminary data.</text>
</comment>
<reference evidence="2 3" key="1">
    <citation type="journal article" date="2016" name="Nat. Commun.">
        <title>Thousands of microbial genomes shed light on interconnected biogeochemical processes in an aquifer system.</title>
        <authorList>
            <person name="Anantharaman K."/>
            <person name="Brown C.T."/>
            <person name="Hug L.A."/>
            <person name="Sharon I."/>
            <person name="Castelle C.J."/>
            <person name="Probst A.J."/>
            <person name="Thomas B.C."/>
            <person name="Singh A."/>
            <person name="Wilkins M.J."/>
            <person name="Karaoz U."/>
            <person name="Brodie E.L."/>
            <person name="Williams K.H."/>
            <person name="Hubbard S.S."/>
            <person name="Banfield J.F."/>
        </authorList>
    </citation>
    <scope>NUCLEOTIDE SEQUENCE [LARGE SCALE GENOMIC DNA]</scope>
</reference>
<keyword evidence="1" id="KW-0472">Membrane</keyword>
<dbReference type="EMBL" id="MFBD01000015">
    <property type="protein sequence ID" value="OGD88988.1"/>
    <property type="molecule type" value="Genomic_DNA"/>
</dbReference>
<sequence length="345" mass="38179">MATLTETIQLLKKSSIFGVLFLIIAGLLILVIFTNSPRSQDQKLLPSPPPNPPIKQNPLQSQPQIINTDRLQNIDVPGQLDTYQAIKRNIGLAEAQSLATKLLITPTSPRVVENTQDGTLFVWNQGNQTLNLSQSNLRYTNGNIDENLLNLPETDIINIGQDFLRSLILLDPDLSLNTPKTAYLISTPVALPQSTNSFESANTIELHFEKKLDGISLVTNSPRSSYAILRITKGGEVTRLDAKLFESFNKKQAFRTKTLKEAISAVSARQGSIVEAVILDENGQSLELFQNLPVDLDTVSLTKVSFGYFLPDTTDDLVQPIYVFEGNFVKDNQNGRVVIYVPSLK</sequence>
<evidence type="ECO:0000256" key="1">
    <source>
        <dbReference type="SAM" id="Phobius"/>
    </source>
</evidence>
<proteinExistence type="predicted"/>
<keyword evidence="1" id="KW-0812">Transmembrane</keyword>
<gene>
    <name evidence="2" type="ORF">A3D04_01420</name>
</gene>
<organism evidence="2 3">
    <name type="scientific">Candidatus Curtissbacteria bacterium RIFCSPHIGHO2_02_FULL_40_16b</name>
    <dbReference type="NCBI Taxonomy" id="1797714"/>
    <lineage>
        <taxon>Bacteria</taxon>
        <taxon>Candidatus Curtissiibacteriota</taxon>
    </lineage>
</organism>
<dbReference type="AlphaFoldDB" id="A0A1F5GAV3"/>
<dbReference type="STRING" id="1797714.A3D04_01420"/>
<keyword evidence="1" id="KW-1133">Transmembrane helix</keyword>